<name>A0A0F9DJH3_9ZZZZ</name>
<evidence type="ECO:0000313" key="2">
    <source>
        <dbReference type="EMBL" id="KKL53986.1"/>
    </source>
</evidence>
<dbReference type="PANTHER" id="PTHR35894:SF1">
    <property type="entry name" value="PHOSPHORIBULOKINASE _ URIDINE KINASE FAMILY"/>
    <property type="match status" value="1"/>
</dbReference>
<feature type="domain" description="AAA+ ATPase" evidence="1">
    <location>
        <begin position="295"/>
        <end position="447"/>
    </location>
</feature>
<dbReference type="InterPro" id="IPR049945">
    <property type="entry name" value="AAA_22"/>
</dbReference>
<reference evidence="2" key="1">
    <citation type="journal article" date="2015" name="Nature">
        <title>Complex archaea that bridge the gap between prokaryotes and eukaryotes.</title>
        <authorList>
            <person name="Spang A."/>
            <person name="Saw J.H."/>
            <person name="Jorgensen S.L."/>
            <person name="Zaremba-Niedzwiedzka K."/>
            <person name="Martijn J."/>
            <person name="Lind A.E."/>
            <person name="van Eijk R."/>
            <person name="Schleper C."/>
            <person name="Guy L."/>
            <person name="Ettema T.J."/>
        </authorList>
    </citation>
    <scope>NUCLEOTIDE SEQUENCE</scope>
</reference>
<comment type="caution">
    <text evidence="2">The sequence shown here is derived from an EMBL/GenBank/DDBJ whole genome shotgun (WGS) entry which is preliminary data.</text>
</comment>
<organism evidence="2">
    <name type="scientific">marine sediment metagenome</name>
    <dbReference type="NCBI Taxonomy" id="412755"/>
    <lineage>
        <taxon>unclassified sequences</taxon>
        <taxon>metagenomes</taxon>
        <taxon>ecological metagenomes</taxon>
    </lineage>
</organism>
<dbReference type="InterPro" id="IPR003593">
    <property type="entry name" value="AAA+_ATPase"/>
</dbReference>
<dbReference type="InterPro" id="IPR052026">
    <property type="entry name" value="ExeA_AAA_ATPase_DNA-bind"/>
</dbReference>
<protein>
    <recommendedName>
        <fullName evidence="1">AAA+ ATPase domain-containing protein</fullName>
    </recommendedName>
</protein>
<dbReference type="AlphaFoldDB" id="A0A0F9DJH3"/>
<dbReference type="Pfam" id="PF13401">
    <property type="entry name" value="AAA_22"/>
    <property type="match status" value="1"/>
</dbReference>
<evidence type="ECO:0000259" key="1">
    <source>
        <dbReference type="SMART" id="SM00382"/>
    </source>
</evidence>
<accession>A0A0F9DJH3</accession>
<gene>
    <name evidence="2" type="ORF">LCGC14_2269950</name>
</gene>
<dbReference type="SUPFAM" id="SSF52540">
    <property type="entry name" value="P-loop containing nucleoside triphosphate hydrolases"/>
    <property type="match status" value="1"/>
</dbReference>
<dbReference type="EMBL" id="LAZR01031357">
    <property type="protein sequence ID" value="KKL53986.1"/>
    <property type="molecule type" value="Genomic_DNA"/>
</dbReference>
<proteinExistence type="predicted"/>
<dbReference type="GO" id="GO:0016887">
    <property type="term" value="F:ATP hydrolysis activity"/>
    <property type="evidence" value="ECO:0007669"/>
    <property type="project" value="InterPro"/>
</dbReference>
<feature type="non-terminal residue" evidence="2">
    <location>
        <position position="467"/>
    </location>
</feature>
<sequence>MSARAGKAGINYSQNIPEIIPAPEPPDSLEAIEAAFNRPHAVTRRPYRRWTPKRIAELRRLKAQGLTWREIGARLGVRHKQALQTAYKIHVLGLPRPKPNRPRSEKKSARPPYWRWTMDEDRRLLEGARTLSNADLAKALGRTPNAVANRLYRLRKGIVMSYRGPIRLKKVLIGHGISLRKAADLYKREGLSYASISGICKHNKWPKVRGLKEHIVKVHKEKGLPHHDLFEPLKSGENAHEEEHEMLTKIHLSKKVLAHYGLARDPFVEPASRGEIFADGPFKAAVAHVVDAALNQRMLAISADVGAGKSTLFAYAKGELERAGVTVIEPSYVAMRKLHDGGIIETILRTFGARLKATRVGRHFQVEEVLRVEAEEGRPVALVFDEAHRLSDETMATLKRFWEMREGFVRFLGLIMIGQKLRGHLTGNTEFRELGERCQIVDLDRLDETRLADYLKFKLRLAGGQLA</sequence>
<dbReference type="InterPro" id="IPR027417">
    <property type="entry name" value="P-loop_NTPase"/>
</dbReference>
<dbReference type="Gene3D" id="3.40.50.300">
    <property type="entry name" value="P-loop containing nucleotide triphosphate hydrolases"/>
    <property type="match status" value="1"/>
</dbReference>
<dbReference type="PANTHER" id="PTHR35894">
    <property type="entry name" value="GENERAL SECRETION PATHWAY PROTEIN A-RELATED"/>
    <property type="match status" value="1"/>
</dbReference>
<dbReference type="SMART" id="SM00382">
    <property type="entry name" value="AAA"/>
    <property type="match status" value="1"/>
</dbReference>